<gene>
    <name evidence="1" type="ORF">K7H17_12305</name>
</gene>
<proteinExistence type="predicted"/>
<dbReference type="RefSeq" id="WP_230697727.1">
    <property type="nucleotide sequence ID" value="NZ_JAINWF010000006.1"/>
</dbReference>
<sequence>MDMVNNPAHYNKGADAETLFVRSALLDDVDSLKLECIEAMTSCLSITELRGYFRGNSFKYRWRYTEKAGIQDLEKAAWYEKKLLTLEKAVETFNNNNNKR</sequence>
<dbReference type="EMBL" id="JAINWF010000006">
    <property type="protein sequence ID" value="MCD1608650.1"/>
    <property type="molecule type" value="Genomic_DNA"/>
</dbReference>
<protein>
    <submittedName>
        <fullName evidence="1">DUF3310 domain-containing protein</fullName>
    </submittedName>
</protein>
<dbReference type="AlphaFoldDB" id="A0A9X1SP76"/>
<reference evidence="1" key="1">
    <citation type="submission" date="2021-08" db="EMBL/GenBank/DDBJ databases">
        <title>Isolation and characterization of neutrophilic mixotrophic iron-oxidizing bacteria from deep-sea hydrothermal vents.</title>
        <authorList>
            <person name="He Y."/>
        </authorList>
    </citation>
    <scope>NUCLEOTIDE SEQUENCE</scope>
    <source>
        <strain evidence="1">IOP_13</strain>
    </source>
</reference>
<accession>A0A9X1SP76</accession>
<keyword evidence="2" id="KW-1185">Reference proteome</keyword>
<name>A0A9X1SP76_9GAMM</name>
<evidence type="ECO:0000313" key="2">
    <source>
        <dbReference type="Proteomes" id="UP001138989"/>
    </source>
</evidence>
<dbReference type="InterPro" id="IPR021739">
    <property type="entry name" value="SaV-like"/>
</dbReference>
<dbReference type="Pfam" id="PF11753">
    <property type="entry name" value="DUF3310"/>
    <property type="match status" value="1"/>
</dbReference>
<evidence type="ECO:0000313" key="1">
    <source>
        <dbReference type="EMBL" id="MCD1608650.1"/>
    </source>
</evidence>
<dbReference type="Proteomes" id="UP001138989">
    <property type="component" value="Unassembled WGS sequence"/>
</dbReference>
<comment type="caution">
    <text evidence="1">The sequence shown here is derived from an EMBL/GenBank/DDBJ whole genome shotgun (WGS) entry which is preliminary data.</text>
</comment>
<organism evidence="1 2">
    <name type="scientific">Stutzerimonas kunmingensis</name>
    <dbReference type="NCBI Taxonomy" id="1211807"/>
    <lineage>
        <taxon>Bacteria</taxon>
        <taxon>Pseudomonadati</taxon>
        <taxon>Pseudomonadota</taxon>
        <taxon>Gammaproteobacteria</taxon>
        <taxon>Pseudomonadales</taxon>
        <taxon>Pseudomonadaceae</taxon>
        <taxon>Stutzerimonas</taxon>
    </lineage>
</organism>